<sequence length="233" mass="27461">MNITAISVENLEEKGLDLLPNKMELKVRGNIFPDTYGERIGRYDKTNDKFESFFKKDQEAGNTRYFDEYKKKCNLYEKHRTVFNRKNYTEKKVVDYYVMYNILESSKFKPTIIEDHVDHSYCMNGSFKCEYELLFACDGAIRRIVVPFTSVNIPMYDFIGDLEDMVEEVLDEESDETNPFNDIFRDCDGYYEVTMFDEIGMNCNIEVESASDFMAMLVSVRLVGYEFIEDKNK</sequence>
<dbReference type="EMBL" id="BK032513">
    <property type="protein sequence ID" value="DAF44979.1"/>
    <property type="molecule type" value="Genomic_DNA"/>
</dbReference>
<proteinExistence type="predicted"/>
<reference evidence="1" key="1">
    <citation type="journal article" date="2021" name="Proc. Natl. Acad. Sci. U.S.A.">
        <title>A Catalog of Tens of Thousands of Viruses from Human Metagenomes Reveals Hidden Associations with Chronic Diseases.</title>
        <authorList>
            <person name="Tisza M.J."/>
            <person name="Buck C.B."/>
        </authorList>
    </citation>
    <scope>NUCLEOTIDE SEQUENCE</scope>
    <source>
        <strain evidence="1">CtCIv11</strain>
    </source>
</reference>
<protein>
    <submittedName>
        <fullName evidence="1">Uncharacterized protein</fullName>
    </submittedName>
</protein>
<organism evidence="1">
    <name type="scientific">Siphoviridae sp. ctCIv11</name>
    <dbReference type="NCBI Taxonomy" id="2827806"/>
    <lineage>
        <taxon>Viruses</taxon>
        <taxon>Duplodnaviria</taxon>
        <taxon>Heunggongvirae</taxon>
        <taxon>Uroviricota</taxon>
        <taxon>Caudoviricetes</taxon>
    </lineage>
</organism>
<accession>A0A8S5S2D7</accession>
<name>A0A8S5S2D7_9CAUD</name>
<evidence type="ECO:0000313" key="1">
    <source>
        <dbReference type="EMBL" id="DAF44979.1"/>
    </source>
</evidence>